<organism evidence="1 2">
    <name type="scientific">Aquisphaera giovannonii</name>
    <dbReference type="NCBI Taxonomy" id="406548"/>
    <lineage>
        <taxon>Bacteria</taxon>
        <taxon>Pseudomonadati</taxon>
        <taxon>Planctomycetota</taxon>
        <taxon>Planctomycetia</taxon>
        <taxon>Isosphaerales</taxon>
        <taxon>Isosphaeraceae</taxon>
        <taxon>Aquisphaera</taxon>
    </lineage>
</organism>
<dbReference type="Proteomes" id="UP000324233">
    <property type="component" value="Chromosome"/>
</dbReference>
<name>A0A5B9VZV5_9BACT</name>
<reference evidence="1 2" key="1">
    <citation type="submission" date="2019-08" db="EMBL/GenBank/DDBJ databases">
        <title>Deep-cultivation of Planctomycetes and their phenomic and genomic characterization uncovers novel biology.</title>
        <authorList>
            <person name="Wiegand S."/>
            <person name="Jogler M."/>
            <person name="Boedeker C."/>
            <person name="Pinto D."/>
            <person name="Vollmers J."/>
            <person name="Rivas-Marin E."/>
            <person name="Kohn T."/>
            <person name="Peeters S.H."/>
            <person name="Heuer A."/>
            <person name="Rast P."/>
            <person name="Oberbeckmann S."/>
            <person name="Bunk B."/>
            <person name="Jeske O."/>
            <person name="Meyerdierks A."/>
            <person name="Storesund J.E."/>
            <person name="Kallscheuer N."/>
            <person name="Luecker S."/>
            <person name="Lage O.M."/>
            <person name="Pohl T."/>
            <person name="Merkel B.J."/>
            <person name="Hornburger P."/>
            <person name="Mueller R.-W."/>
            <person name="Bruemmer F."/>
            <person name="Labrenz M."/>
            <person name="Spormann A.M."/>
            <person name="Op den Camp H."/>
            <person name="Overmann J."/>
            <person name="Amann R."/>
            <person name="Jetten M.S.M."/>
            <person name="Mascher T."/>
            <person name="Medema M.H."/>
            <person name="Devos D.P."/>
            <person name="Kaster A.-K."/>
            <person name="Ovreas L."/>
            <person name="Rohde M."/>
            <person name="Galperin M.Y."/>
            <person name="Jogler C."/>
        </authorList>
    </citation>
    <scope>NUCLEOTIDE SEQUENCE [LARGE SCALE GENOMIC DNA]</scope>
    <source>
        <strain evidence="1 2">OJF2</strain>
    </source>
</reference>
<sequence>MRFARCNAQCNKKNTMIQSQSEKRLTRIARLTLDQLV</sequence>
<dbReference type="AlphaFoldDB" id="A0A5B9VZV5"/>
<evidence type="ECO:0000313" key="2">
    <source>
        <dbReference type="Proteomes" id="UP000324233"/>
    </source>
</evidence>
<dbReference type="KEGG" id="agv:OJF2_24990"/>
<keyword evidence="2" id="KW-1185">Reference proteome</keyword>
<proteinExistence type="predicted"/>
<accession>A0A5B9VZV5</accession>
<protein>
    <submittedName>
        <fullName evidence="1">Uncharacterized protein</fullName>
    </submittedName>
</protein>
<gene>
    <name evidence="1" type="ORF">OJF2_24990</name>
</gene>
<evidence type="ECO:0000313" key="1">
    <source>
        <dbReference type="EMBL" id="QEH33966.1"/>
    </source>
</evidence>
<dbReference type="EMBL" id="CP042997">
    <property type="protein sequence ID" value="QEH33966.1"/>
    <property type="molecule type" value="Genomic_DNA"/>
</dbReference>